<dbReference type="InterPro" id="IPR013083">
    <property type="entry name" value="Znf_RING/FYVE/PHD"/>
</dbReference>
<keyword evidence="2" id="KW-0863">Zinc-finger</keyword>
<feature type="region of interest" description="Disordered" evidence="6">
    <location>
        <begin position="40"/>
        <end position="60"/>
    </location>
</feature>
<feature type="compositionally biased region" description="Polar residues" evidence="6">
    <location>
        <begin position="176"/>
        <end position="186"/>
    </location>
</feature>
<evidence type="ECO:0000256" key="1">
    <source>
        <dbReference type="ARBA" id="ARBA00022723"/>
    </source>
</evidence>
<feature type="region of interest" description="Disordered" evidence="6">
    <location>
        <begin position="94"/>
        <end position="115"/>
    </location>
</feature>
<feature type="compositionally biased region" description="Basic and acidic residues" evidence="6">
    <location>
        <begin position="159"/>
        <end position="175"/>
    </location>
</feature>
<gene>
    <name evidence="8" type="ORF">V5N11_023457</name>
</gene>
<feature type="region of interest" description="Disordered" evidence="6">
    <location>
        <begin position="492"/>
        <end position="542"/>
    </location>
</feature>
<dbReference type="InterPro" id="IPR049914">
    <property type="entry name" value="PHD1-3/5-6"/>
</dbReference>
<evidence type="ECO:0000313" key="8">
    <source>
        <dbReference type="EMBL" id="KAL1211441.1"/>
    </source>
</evidence>
<feature type="compositionally biased region" description="Polar residues" evidence="6">
    <location>
        <begin position="462"/>
        <end position="477"/>
    </location>
</feature>
<dbReference type="SUPFAM" id="SSF57903">
    <property type="entry name" value="FYVE/PHD zinc finger"/>
    <property type="match status" value="1"/>
</dbReference>
<comment type="caution">
    <text evidence="8">The sequence shown here is derived from an EMBL/GenBank/DDBJ whole genome shotgun (WGS) entry which is preliminary data.</text>
</comment>
<feature type="region of interest" description="Disordered" evidence="6">
    <location>
        <begin position="1021"/>
        <end position="1047"/>
    </location>
</feature>
<feature type="compositionally biased region" description="Basic and acidic residues" evidence="6">
    <location>
        <begin position="306"/>
        <end position="318"/>
    </location>
</feature>
<feature type="compositionally biased region" description="Basic and acidic residues" evidence="6">
    <location>
        <begin position="282"/>
        <end position="292"/>
    </location>
</feature>
<sequence length="1155" mass="126342">MADGRVGNRSMGHRGRPKIESGTCNVCSAPCSSCMHRNTGFTASKSDESSDENSHGVVASQCSFNRDDRLHSSGFNALGSSHKTASEASNLLNSNHDVSSENAESKEIVRSSDLSDSPVLDRFRKYRDTMKVDSCNVKSKSSHSLLSDHQARNTRGQGKVKEKSGPENNKDKKNTLVESSMQSGQNGMVGKSGENILLNKAEESNTLAMSESESADSEMLELDVKVCDICGDAGREDLLAICSRCSDGAEHTYCMRVMLKKVPEGDWLCEGCKFAEDAEKRKLETKGKRESEVNVNTQSSSKRHLEKFEAAPDSKRQAVEAPTGPPKRSALPRLSPLSRETSFKGLEKPTRKLAHHSSFNSHSSDDTESTRSTDSQLQSPKGSFFKSNSFNFSSSRPKMRPVDDVMLPPQKTGKENASLDVKEGFSRNLGKSMSSKCIDVGSSSCNDSKVKGSKQLKDRSTEANPSASTGDQKLISRGNSSISYANSARDLKGLQSDGKQGSLTKQARHLSRNRLEDIVASVGDRSTNEKGSSSEQISSEANCKDKLANVDGLPRSRELGEAGEKSKDAVGNCQIRNNREDINKGNRLRAAVDAALRKKPSFSKNRGLEQSDLPSVSNVDSGCGKALKNMHSKVPVKRDWPVGFQGLPGGHPNLRTDKQTIAVNGKQFTLAGADAMDASQSVEPEVHFPSVKPVTRDLHVAAPTVLSTKSAIPEHEYIWQGDLEVQKSRNLSAIHSGMQAYLSTLASSNVVEVVNQFPVKVTLNEVPRLSTWPEQFRDIGAKEHHVALFFFAKDIESYEKNYKPLVDNMIQKDLALKGNLEGVELLIFASNQLPQNCQRWNMLFFLWGVFRGKKESCPNPLKNTPLPASCVLPNMGKALSTHGAFCHENPSNKESLTDRTSTRMQSLMKEKAFSVSYGDSGAIEETEEGEIGVVSSHSNDEKTSGPRTVNSSDMNLKMDLDDLNKEGLCEGPVNKKLKTVTGVTSGNESASRKSGARSCEQEEIIKRNPDATERIVFPLDLNDGKKDDNEMVDNNPRPLGNDKNKRRSLGMVPNLELGLGEEKTTLAMTTNSTTGVVLPFMAGTTTSIEERKSSSCHKPQDEMVNQEDDAASLSLSLTFSQQEHESQRSVSGWEHKKQNVNTPMFLFRGFPDKSS</sequence>
<name>A0ABD1BGL7_CARAN</name>
<evidence type="ECO:0000259" key="7">
    <source>
        <dbReference type="SMART" id="SM00249"/>
    </source>
</evidence>
<dbReference type="EMBL" id="JBANAX010000379">
    <property type="protein sequence ID" value="KAL1211441.1"/>
    <property type="molecule type" value="Genomic_DNA"/>
</dbReference>
<keyword evidence="9" id="KW-1185">Reference proteome</keyword>
<dbReference type="InterPro" id="IPR001965">
    <property type="entry name" value="Znf_PHD"/>
</dbReference>
<keyword evidence="3" id="KW-0862">Zinc</keyword>
<feature type="region of interest" description="Disordered" evidence="6">
    <location>
        <begin position="282"/>
        <end position="477"/>
    </location>
</feature>
<reference evidence="8 9" key="1">
    <citation type="submission" date="2024-04" db="EMBL/GenBank/DDBJ databases">
        <title>Genome assembly C_amara_ONT_v2.</title>
        <authorList>
            <person name="Yant L."/>
            <person name="Moore C."/>
            <person name="Slenker M."/>
        </authorList>
    </citation>
    <scope>NUCLEOTIDE SEQUENCE [LARGE SCALE GENOMIC DNA]</scope>
    <source>
        <tissue evidence="8">Leaf</tissue>
    </source>
</reference>
<accession>A0ABD1BGL7</accession>
<dbReference type="SMART" id="SM00249">
    <property type="entry name" value="PHD"/>
    <property type="match status" value="1"/>
</dbReference>
<feature type="region of interest" description="Disordered" evidence="6">
    <location>
        <begin position="133"/>
        <end position="191"/>
    </location>
</feature>
<feature type="region of interest" description="Disordered" evidence="6">
    <location>
        <begin position="928"/>
        <end position="954"/>
    </location>
</feature>
<evidence type="ECO:0000256" key="4">
    <source>
        <dbReference type="ARBA" id="ARBA00023015"/>
    </source>
</evidence>
<dbReference type="GO" id="GO:0008270">
    <property type="term" value="F:zinc ion binding"/>
    <property type="evidence" value="ECO:0007669"/>
    <property type="project" value="UniProtKB-KW"/>
</dbReference>
<dbReference type="InterPro" id="IPR011011">
    <property type="entry name" value="Znf_FYVE_PHD"/>
</dbReference>
<dbReference type="PANTHER" id="PTHR33304:SF58">
    <property type="entry name" value="RING_FYVE_PHD ZINC FINGER SUPERFAMILY PROTEIN"/>
    <property type="match status" value="1"/>
</dbReference>
<keyword evidence="1" id="KW-0479">Metal-binding</keyword>
<feature type="compositionally biased region" description="Basic and acidic residues" evidence="6">
    <location>
        <begin position="45"/>
        <end position="54"/>
    </location>
</feature>
<feature type="domain" description="Zinc finger PHD-type" evidence="7">
    <location>
        <begin position="226"/>
        <end position="273"/>
    </location>
</feature>
<feature type="compositionally biased region" description="Polar residues" evidence="6">
    <location>
        <begin position="529"/>
        <end position="541"/>
    </location>
</feature>
<protein>
    <submittedName>
        <fullName evidence="8">ASI1-immunoprecipitated protein 2</fullName>
    </submittedName>
</protein>
<feature type="compositionally biased region" description="Low complexity" evidence="6">
    <location>
        <begin position="383"/>
        <end position="395"/>
    </location>
</feature>
<dbReference type="PANTHER" id="PTHR33304">
    <property type="match status" value="1"/>
</dbReference>
<evidence type="ECO:0000256" key="6">
    <source>
        <dbReference type="SAM" id="MobiDB-lite"/>
    </source>
</evidence>
<evidence type="ECO:0000256" key="2">
    <source>
        <dbReference type="ARBA" id="ARBA00022771"/>
    </source>
</evidence>
<dbReference type="InterPro" id="IPR056280">
    <property type="entry name" value="AIPP2-like_SPOC"/>
</dbReference>
<evidence type="ECO:0000313" key="9">
    <source>
        <dbReference type="Proteomes" id="UP001558713"/>
    </source>
</evidence>
<dbReference type="Proteomes" id="UP001558713">
    <property type="component" value="Unassembled WGS sequence"/>
</dbReference>
<evidence type="ECO:0000256" key="5">
    <source>
        <dbReference type="ARBA" id="ARBA00023163"/>
    </source>
</evidence>
<proteinExistence type="predicted"/>
<feature type="compositionally biased region" description="Low complexity" evidence="6">
    <location>
        <begin position="138"/>
        <end position="148"/>
    </location>
</feature>
<feature type="compositionally biased region" description="Basic and acidic residues" evidence="6">
    <location>
        <begin position="341"/>
        <end position="350"/>
    </location>
</feature>
<dbReference type="Gene3D" id="3.30.40.10">
    <property type="entry name" value="Zinc/RING finger domain, C3HC4 (zinc finger)"/>
    <property type="match status" value="1"/>
</dbReference>
<feature type="compositionally biased region" description="Polar residues" evidence="6">
    <location>
        <begin position="429"/>
        <end position="447"/>
    </location>
</feature>
<evidence type="ECO:0000256" key="3">
    <source>
        <dbReference type="ARBA" id="ARBA00022833"/>
    </source>
</evidence>
<dbReference type="Pfam" id="PF23121">
    <property type="entry name" value="SPOC_AIPP2"/>
    <property type="match status" value="1"/>
</dbReference>
<keyword evidence="5" id="KW-0804">Transcription</keyword>
<dbReference type="AlphaFoldDB" id="A0ABD1BGL7"/>
<keyword evidence="4" id="KW-0805">Transcription regulation</keyword>
<organism evidence="8 9">
    <name type="scientific">Cardamine amara subsp. amara</name>
    <dbReference type="NCBI Taxonomy" id="228776"/>
    <lineage>
        <taxon>Eukaryota</taxon>
        <taxon>Viridiplantae</taxon>
        <taxon>Streptophyta</taxon>
        <taxon>Embryophyta</taxon>
        <taxon>Tracheophyta</taxon>
        <taxon>Spermatophyta</taxon>
        <taxon>Magnoliopsida</taxon>
        <taxon>eudicotyledons</taxon>
        <taxon>Gunneridae</taxon>
        <taxon>Pentapetalae</taxon>
        <taxon>rosids</taxon>
        <taxon>malvids</taxon>
        <taxon>Brassicales</taxon>
        <taxon>Brassicaceae</taxon>
        <taxon>Cardamineae</taxon>
        <taxon>Cardamine</taxon>
    </lineage>
</organism>